<evidence type="ECO:0000313" key="2">
    <source>
        <dbReference type="Proteomes" id="UP000242287"/>
    </source>
</evidence>
<organism evidence="1 2">
    <name type="scientific">Amanita thiersii Skay4041</name>
    <dbReference type="NCBI Taxonomy" id="703135"/>
    <lineage>
        <taxon>Eukaryota</taxon>
        <taxon>Fungi</taxon>
        <taxon>Dikarya</taxon>
        <taxon>Basidiomycota</taxon>
        <taxon>Agaricomycotina</taxon>
        <taxon>Agaricomycetes</taxon>
        <taxon>Agaricomycetidae</taxon>
        <taxon>Agaricales</taxon>
        <taxon>Pluteineae</taxon>
        <taxon>Amanitaceae</taxon>
        <taxon>Amanita</taxon>
    </lineage>
</organism>
<name>A0A2A9ND38_9AGAR</name>
<dbReference type="EMBL" id="KZ302325">
    <property type="protein sequence ID" value="PFH45630.1"/>
    <property type="molecule type" value="Genomic_DNA"/>
</dbReference>
<keyword evidence="2" id="KW-1185">Reference proteome</keyword>
<dbReference type="AlphaFoldDB" id="A0A2A9ND38"/>
<accession>A0A2A9ND38</accession>
<dbReference type="Proteomes" id="UP000242287">
    <property type="component" value="Unassembled WGS sequence"/>
</dbReference>
<reference evidence="1 2" key="1">
    <citation type="submission" date="2014-02" db="EMBL/GenBank/DDBJ databases">
        <title>Transposable element dynamics among asymbiotic and ectomycorrhizal Amanita fungi.</title>
        <authorList>
            <consortium name="DOE Joint Genome Institute"/>
            <person name="Hess J."/>
            <person name="Skrede I."/>
            <person name="Wolfe B."/>
            <person name="LaButti K."/>
            <person name="Ohm R.A."/>
            <person name="Grigoriev I.V."/>
            <person name="Pringle A."/>
        </authorList>
    </citation>
    <scope>NUCLEOTIDE SEQUENCE [LARGE SCALE GENOMIC DNA]</scope>
    <source>
        <strain evidence="1 2">SKay4041</strain>
    </source>
</reference>
<sequence length="154" mass="18052">MRHHFFIWILGGEPLSNDFGWELSAEDRNHFMHALHGNHSTTDHECIVLVDDFKSSIIFVLRFLHGASQVTIDSFFKVQENHFLIWIFNERILETYGVTITNHERDIFHNALHRAHISREQRNCLAHALHGNHNLFTTRGQAEEQQETIFADPL</sequence>
<proteinExistence type="predicted"/>
<evidence type="ECO:0000313" key="1">
    <source>
        <dbReference type="EMBL" id="PFH45630.1"/>
    </source>
</evidence>
<gene>
    <name evidence="1" type="ORF">AMATHDRAFT_8898</name>
</gene>
<protein>
    <submittedName>
        <fullName evidence="1">Uncharacterized protein</fullName>
    </submittedName>
</protein>